<name>J9FX40_9ZZZZ</name>
<comment type="caution">
    <text evidence="1">The sequence shown here is derived from an EMBL/GenBank/DDBJ whole genome shotgun (WGS) entry which is preliminary data.</text>
</comment>
<dbReference type="AlphaFoldDB" id="J9FX40"/>
<sequence>MLCRNNRQMFVNKNFKEVALGYTKEMAVDEAQR</sequence>
<reference evidence="1" key="1">
    <citation type="journal article" date="2012" name="PLoS ONE">
        <title>Gene sets for utilization of primary and secondary nutrition supplies in the distal gut of endangered iberian lynx.</title>
        <authorList>
            <person name="Alcaide M."/>
            <person name="Messina E."/>
            <person name="Richter M."/>
            <person name="Bargiela R."/>
            <person name="Peplies J."/>
            <person name="Huws S.A."/>
            <person name="Newbold C.J."/>
            <person name="Golyshin P.N."/>
            <person name="Simon M.A."/>
            <person name="Lopez G."/>
            <person name="Yakimov M.M."/>
            <person name="Ferrer M."/>
        </authorList>
    </citation>
    <scope>NUCLEOTIDE SEQUENCE</scope>
</reference>
<proteinExistence type="predicted"/>
<gene>
    <name evidence="1" type="ORF">EVA_17747</name>
</gene>
<dbReference type="EMBL" id="AMCI01006549">
    <property type="protein sequence ID" value="EJW94147.1"/>
    <property type="molecule type" value="Genomic_DNA"/>
</dbReference>
<accession>J9FX40</accession>
<protein>
    <submittedName>
        <fullName evidence="1">Uncharacterized protein</fullName>
    </submittedName>
</protein>
<feature type="non-terminal residue" evidence="1">
    <location>
        <position position="33"/>
    </location>
</feature>
<evidence type="ECO:0000313" key="1">
    <source>
        <dbReference type="EMBL" id="EJW94147.1"/>
    </source>
</evidence>
<organism evidence="1">
    <name type="scientific">gut metagenome</name>
    <dbReference type="NCBI Taxonomy" id="749906"/>
    <lineage>
        <taxon>unclassified sequences</taxon>
        <taxon>metagenomes</taxon>
        <taxon>organismal metagenomes</taxon>
    </lineage>
</organism>